<dbReference type="Proteomes" id="UP001277972">
    <property type="component" value="Unassembled WGS sequence"/>
</dbReference>
<evidence type="ECO:0000313" key="2">
    <source>
        <dbReference type="Proteomes" id="UP001277972"/>
    </source>
</evidence>
<organism evidence="1 2">
    <name type="scientific">Gracilibacillus pellucidus</name>
    <dbReference type="NCBI Taxonomy" id="3095368"/>
    <lineage>
        <taxon>Bacteria</taxon>
        <taxon>Bacillati</taxon>
        <taxon>Bacillota</taxon>
        <taxon>Bacilli</taxon>
        <taxon>Bacillales</taxon>
        <taxon>Bacillaceae</taxon>
        <taxon>Gracilibacillus</taxon>
    </lineage>
</organism>
<sequence>MKKWTFILLILLLTFIISGCSRESNASAVANKTKIGIMLSDNGLGDQSYSDAGFTGLERARDELGIIFDYREIGDEENYLTGLQELVNQNNELIIGLGYTIENDLAQIAEENPEQQFVIIDGSVDLPNVVNVNFKEEEGSFLIGALAGLKTESDIVAFVGGDDTPLIHKFEKGFTQGVEATNPEAKVLTRYAGTFGDDQIGADIAADLIEDGADLIFPSAGFTGVGVIQQAEKAGIYSFGVDSDQFYLGEDTVITSMMKNIDTAVYNLVANLVEDGAITNDDIELGLSEEGVGLAPIRIINLVSDEKEQLHDLTEAIKNNELTVDK</sequence>
<keyword evidence="2" id="KW-1185">Reference proteome</keyword>
<dbReference type="EMBL" id="JAWZSR010000001">
    <property type="protein sequence ID" value="MDX8044421.1"/>
    <property type="molecule type" value="Genomic_DNA"/>
</dbReference>
<evidence type="ECO:0000313" key="1">
    <source>
        <dbReference type="EMBL" id="MDX8044421.1"/>
    </source>
</evidence>
<protein>
    <submittedName>
        <fullName evidence="1">BMP family ABC transporter substrate-binding protein</fullName>
    </submittedName>
</protein>
<accession>A0ACC6M0F6</accession>
<reference evidence="1" key="1">
    <citation type="submission" date="2023-11" db="EMBL/GenBank/DDBJ databases">
        <title>Gracilibacillus pellucida a moderately halophilic bacterium isolated from saline soil in Xinjiang province.</title>
        <authorList>
            <person name="Zhang Z."/>
            <person name="Tan F."/>
            <person name="Wang Y."/>
            <person name="Xia M."/>
        </authorList>
    </citation>
    <scope>NUCLEOTIDE SEQUENCE</scope>
    <source>
        <strain evidence="1">S3-1-1</strain>
    </source>
</reference>
<proteinExistence type="predicted"/>
<name>A0ACC6M0F6_9BACI</name>
<gene>
    <name evidence="1" type="ORF">SH601_00340</name>
</gene>
<comment type="caution">
    <text evidence="1">The sequence shown here is derived from an EMBL/GenBank/DDBJ whole genome shotgun (WGS) entry which is preliminary data.</text>
</comment>